<keyword evidence="4 7" id="KW-0573">Peptidoglycan synthesis</keyword>
<gene>
    <name evidence="7" type="primary">murI</name>
    <name evidence="9" type="ORF">HW542_03060</name>
</gene>
<keyword evidence="5 7" id="KW-0413">Isomerase</keyword>
<evidence type="ECO:0000313" key="9">
    <source>
        <dbReference type="EMBL" id="NVN45785.1"/>
    </source>
</evidence>
<comment type="function">
    <text evidence="7">Provides the (R)-glutamate required for cell wall biosynthesis.</text>
</comment>
<dbReference type="Gene3D" id="3.40.50.1860">
    <property type="match status" value="2"/>
</dbReference>
<feature type="compositionally biased region" description="Basic residues" evidence="8">
    <location>
        <begin position="8"/>
        <end position="17"/>
    </location>
</feature>
<protein>
    <recommendedName>
        <fullName evidence="2 7">Glutamate racemase</fullName>
        <ecNumber evidence="2 7">5.1.1.3</ecNumber>
    </recommendedName>
</protein>
<dbReference type="InterPro" id="IPR015942">
    <property type="entry name" value="Asp/Glu/hydantoin_racemase"/>
</dbReference>
<evidence type="ECO:0000256" key="3">
    <source>
        <dbReference type="ARBA" id="ARBA00022960"/>
    </source>
</evidence>
<keyword evidence="10" id="KW-1185">Reference proteome</keyword>
<evidence type="ECO:0000313" key="10">
    <source>
        <dbReference type="Proteomes" id="UP001516351"/>
    </source>
</evidence>
<evidence type="ECO:0000256" key="7">
    <source>
        <dbReference type="HAMAP-Rule" id="MF_00258"/>
    </source>
</evidence>
<sequence length="295" mass="32264">MAASAVLKKPRPSRPRRKADLSLPPGRVLAFDSGIGGLAVVQALRTTLPENTRIDYLADNALFPYGEQEDSLLVARLLSLMEERITHLRPDVVLIACNTASTIALDALRARFDVPFVGCVPPVRWAARVSQSRVFGLLATRGTARRPYLRSLRDSYAADCEMIVHGARTLADLAEQAFLGRSVDDALVAGELRHLFEAPQGQKIDTIGLGCTHYTFLTDAFLRLCPPDINWLDPAVPVAQQVNRVLEMRREQPGRRDLPESLTLTGPAADSAALKQAIARLGYHDITLLEGALTP</sequence>
<dbReference type="EC" id="5.1.1.3" evidence="2 7"/>
<feature type="binding site" evidence="7">
    <location>
        <begin position="212"/>
        <end position="213"/>
    </location>
    <ligand>
        <name>substrate</name>
    </ligand>
</feature>
<evidence type="ECO:0000256" key="8">
    <source>
        <dbReference type="SAM" id="MobiDB-lite"/>
    </source>
</evidence>
<comment type="pathway">
    <text evidence="7">Cell wall biogenesis; peptidoglycan biosynthesis.</text>
</comment>
<dbReference type="InterPro" id="IPR001920">
    <property type="entry name" value="Asp/Glu_race"/>
</dbReference>
<feature type="binding site" evidence="7">
    <location>
        <begin position="98"/>
        <end position="99"/>
    </location>
    <ligand>
        <name>substrate</name>
    </ligand>
</feature>
<feature type="active site" description="Proton donor/acceptor" evidence="7">
    <location>
        <position position="211"/>
    </location>
</feature>
<dbReference type="HAMAP" id="MF_00258">
    <property type="entry name" value="Glu_racemase"/>
    <property type="match status" value="1"/>
</dbReference>
<evidence type="ECO:0000256" key="4">
    <source>
        <dbReference type="ARBA" id="ARBA00022984"/>
    </source>
</evidence>
<feature type="binding site" evidence="7">
    <location>
        <begin position="65"/>
        <end position="66"/>
    </location>
    <ligand>
        <name>substrate</name>
    </ligand>
</feature>
<name>A0ABX2P2S0_9PROT</name>
<evidence type="ECO:0000256" key="2">
    <source>
        <dbReference type="ARBA" id="ARBA00013090"/>
    </source>
</evidence>
<dbReference type="Pfam" id="PF01177">
    <property type="entry name" value="Asp_Glu_race"/>
    <property type="match status" value="1"/>
</dbReference>
<evidence type="ECO:0000256" key="5">
    <source>
        <dbReference type="ARBA" id="ARBA00023235"/>
    </source>
</evidence>
<dbReference type="InterPro" id="IPR004391">
    <property type="entry name" value="Glu_race"/>
</dbReference>
<keyword evidence="6 7" id="KW-0961">Cell wall biogenesis/degradation</keyword>
<reference evidence="9 10" key="1">
    <citation type="submission" date="2020-06" db="EMBL/GenBank/DDBJ databases">
        <title>Synonyms of Asaia species.</title>
        <authorList>
            <person name="Sombolestani A."/>
        </authorList>
    </citation>
    <scope>NUCLEOTIDE SEQUENCE [LARGE SCALE GENOMIC DNA]</scope>
    <source>
        <strain evidence="9 10">LMG 27047</strain>
    </source>
</reference>
<feature type="region of interest" description="Disordered" evidence="8">
    <location>
        <begin position="1"/>
        <end position="21"/>
    </location>
</feature>
<dbReference type="SUPFAM" id="SSF53681">
    <property type="entry name" value="Aspartate/glutamate racemase"/>
    <property type="match status" value="2"/>
</dbReference>
<dbReference type="PANTHER" id="PTHR21198">
    <property type="entry name" value="GLUTAMATE RACEMASE"/>
    <property type="match status" value="1"/>
</dbReference>
<evidence type="ECO:0000256" key="1">
    <source>
        <dbReference type="ARBA" id="ARBA00001602"/>
    </source>
</evidence>
<proteinExistence type="inferred from homology"/>
<organism evidence="9 10">
    <name type="scientific">Asaia spathodeae</name>
    <dbReference type="NCBI Taxonomy" id="657016"/>
    <lineage>
        <taxon>Bacteria</taxon>
        <taxon>Pseudomonadati</taxon>
        <taxon>Pseudomonadota</taxon>
        <taxon>Alphaproteobacteria</taxon>
        <taxon>Acetobacterales</taxon>
        <taxon>Acetobacteraceae</taxon>
        <taxon>Asaia</taxon>
    </lineage>
</organism>
<evidence type="ECO:0000256" key="6">
    <source>
        <dbReference type="ARBA" id="ARBA00023316"/>
    </source>
</evidence>
<keyword evidence="3 7" id="KW-0133">Cell shape</keyword>
<comment type="similarity">
    <text evidence="7">Belongs to the aspartate/glutamate racemases family.</text>
</comment>
<feature type="binding site" evidence="7">
    <location>
        <begin position="32"/>
        <end position="33"/>
    </location>
    <ligand>
        <name>substrate</name>
    </ligand>
</feature>
<dbReference type="EMBL" id="JABXXV010000001">
    <property type="protein sequence ID" value="NVN45785.1"/>
    <property type="molecule type" value="Genomic_DNA"/>
</dbReference>
<feature type="active site" description="Proton donor/acceptor" evidence="7">
    <location>
        <position position="97"/>
    </location>
</feature>
<accession>A0ABX2P2S0</accession>
<dbReference type="PANTHER" id="PTHR21198:SF2">
    <property type="entry name" value="GLUTAMATE RACEMASE"/>
    <property type="match status" value="1"/>
</dbReference>
<comment type="caution">
    <text evidence="9">The sequence shown here is derived from an EMBL/GenBank/DDBJ whole genome shotgun (WGS) entry which is preliminary data.</text>
</comment>
<dbReference type="Proteomes" id="UP001516351">
    <property type="component" value="Unassembled WGS sequence"/>
</dbReference>
<comment type="catalytic activity">
    <reaction evidence="1 7">
        <text>L-glutamate = D-glutamate</text>
        <dbReference type="Rhea" id="RHEA:12813"/>
        <dbReference type="ChEBI" id="CHEBI:29985"/>
        <dbReference type="ChEBI" id="CHEBI:29986"/>
        <dbReference type="EC" id="5.1.1.3"/>
    </reaction>
</comment>